<name>A0A6H1TV07_9CYAN</name>
<dbReference type="Gene3D" id="1.10.510.10">
    <property type="entry name" value="Transferase(Phosphotransferase) domain 1"/>
    <property type="match status" value="1"/>
</dbReference>
<keyword evidence="6" id="KW-0472">Membrane</keyword>
<dbReference type="SMART" id="SM00220">
    <property type="entry name" value="S_TKc"/>
    <property type="match status" value="1"/>
</dbReference>
<dbReference type="KEGG" id="oxy:HCG48_07210"/>
<organism evidence="8 9">
    <name type="scientific">Oxynema aestuarii AP17</name>
    <dbReference type="NCBI Taxonomy" id="2064643"/>
    <lineage>
        <taxon>Bacteria</taxon>
        <taxon>Bacillati</taxon>
        <taxon>Cyanobacteriota</taxon>
        <taxon>Cyanophyceae</taxon>
        <taxon>Oscillatoriophycideae</taxon>
        <taxon>Oscillatoriales</taxon>
        <taxon>Oscillatoriaceae</taxon>
        <taxon>Oxynema</taxon>
        <taxon>Oxynema aestuarii</taxon>
    </lineage>
</organism>
<dbReference type="EC" id="2.7.11.1" evidence="1"/>
<evidence type="ECO:0000313" key="9">
    <source>
        <dbReference type="Proteomes" id="UP000500857"/>
    </source>
</evidence>
<dbReference type="PROSITE" id="PS50011">
    <property type="entry name" value="PROTEIN_KINASE_DOM"/>
    <property type="match status" value="1"/>
</dbReference>
<evidence type="ECO:0000256" key="1">
    <source>
        <dbReference type="ARBA" id="ARBA00012513"/>
    </source>
</evidence>
<evidence type="ECO:0000256" key="3">
    <source>
        <dbReference type="ARBA" id="ARBA00022741"/>
    </source>
</evidence>
<dbReference type="RefSeq" id="WP_168568546.1">
    <property type="nucleotide sequence ID" value="NZ_CP051167.1"/>
</dbReference>
<feature type="domain" description="Protein kinase" evidence="7">
    <location>
        <begin position="55"/>
        <end position="319"/>
    </location>
</feature>
<dbReference type="InterPro" id="IPR000719">
    <property type="entry name" value="Prot_kinase_dom"/>
</dbReference>
<dbReference type="GO" id="GO:0004674">
    <property type="term" value="F:protein serine/threonine kinase activity"/>
    <property type="evidence" value="ECO:0007669"/>
    <property type="project" value="UniProtKB-EC"/>
</dbReference>
<dbReference type="GO" id="GO:0005524">
    <property type="term" value="F:ATP binding"/>
    <property type="evidence" value="ECO:0007669"/>
    <property type="project" value="UniProtKB-KW"/>
</dbReference>
<sequence length="572" mass="61638">MSYKTSSLLLVASEHWIRQMSYCLNPGCPNPQDPDNIHQVNCLHCGSELLLGGRYRVVGVLGSNWFNKTVAVEAGGERKIFKLLRVNEAIAVALFEQEASVLSQLNHGGLARVEPNLLKLSFSFSDLPTYAMAIAKIEGDPLPQWRGTGGDRAIDPIAVLDGCKQLIDILGQVHDRQYFHLNVNPSNVLVRSRPENGTGSGLELALIGFGAAREVVGTYITKIGGGTIPPRAISAYIPPEQVEHNATVQSDFFAVGRTMVYWLTGRDPLSFERDESGHLNWRHQAKDIPEGFADLVDRLMAPDRGDRPESHLEIREAIAALERQWKLPPLEIARVYGDLVAEVPSVAHPTPAGVAPIEVTTPSQSRDGVQSNPDEFFGNIQIAQMAEAIAPFAQPEGVFKAEAIALPRSGSFRRVGLSAIALAAIVAIGGFGAYRGWAVYNKRAQCQQLLTLATRGRAAIAERSGSEAVVAEQLAAELDGLAGQLQSLEFSDEELAPLSQQFRQSYLTLSRAFKQIAEAIAAIDNAPLTQSGLEGIRQAKAEAEQAGETAKQAALNADGAATTLASICPQGE</sequence>
<protein>
    <recommendedName>
        <fullName evidence="1">non-specific serine/threonine protein kinase</fullName>
        <ecNumber evidence="1">2.7.11.1</ecNumber>
    </recommendedName>
</protein>
<evidence type="ECO:0000256" key="5">
    <source>
        <dbReference type="ARBA" id="ARBA00022840"/>
    </source>
</evidence>
<keyword evidence="5" id="KW-0067">ATP-binding</keyword>
<proteinExistence type="predicted"/>
<gene>
    <name evidence="8" type="ORF">HCG48_07210</name>
</gene>
<evidence type="ECO:0000256" key="4">
    <source>
        <dbReference type="ARBA" id="ARBA00022777"/>
    </source>
</evidence>
<dbReference type="AlphaFoldDB" id="A0A6H1TV07"/>
<keyword evidence="9" id="KW-1185">Reference proteome</keyword>
<keyword evidence="6" id="KW-1133">Transmembrane helix</keyword>
<feature type="transmembrane region" description="Helical" evidence="6">
    <location>
        <begin position="415"/>
        <end position="434"/>
    </location>
</feature>
<dbReference type="InterPro" id="IPR011009">
    <property type="entry name" value="Kinase-like_dom_sf"/>
</dbReference>
<evidence type="ECO:0000313" key="8">
    <source>
        <dbReference type="EMBL" id="QIZ70391.1"/>
    </source>
</evidence>
<dbReference type="Pfam" id="PF00069">
    <property type="entry name" value="Pkinase"/>
    <property type="match status" value="1"/>
</dbReference>
<keyword evidence="3" id="KW-0547">Nucleotide-binding</keyword>
<keyword evidence="4" id="KW-0418">Kinase</keyword>
<reference evidence="8 9" key="1">
    <citation type="submission" date="2020-04" db="EMBL/GenBank/DDBJ databases">
        <authorList>
            <person name="Basu S."/>
            <person name="Maruthanayagam V."/>
            <person name="Chakraborty S."/>
            <person name="Pramanik A."/>
            <person name="Mukherjee J."/>
            <person name="Brink B."/>
        </authorList>
    </citation>
    <scope>NUCLEOTIDE SEQUENCE [LARGE SCALE GENOMIC DNA]</scope>
    <source>
        <strain evidence="8 9">AP17</strain>
    </source>
</reference>
<dbReference type="PANTHER" id="PTHR43289:SF6">
    <property type="entry name" value="SERINE_THREONINE-PROTEIN KINASE NEKL-3"/>
    <property type="match status" value="1"/>
</dbReference>
<evidence type="ECO:0000259" key="7">
    <source>
        <dbReference type="PROSITE" id="PS50011"/>
    </source>
</evidence>
<evidence type="ECO:0000256" key="6">
    <source>
        <dbReference type="SAM" id="Phobius"/>
    </source>
</evidence>
<keyword evidence="2" id="KW-0808">Transferase</keyword>
<dbReference type="NCBIfam" id="NF045510">
    <property type="entry name" value="4Cys_prefix_kin"/>
    <property type="match status" value="1"/>
</dbReference>
<dbReference type="EMBL" id="CP051167">
    <property type="protein sequence ID" value="QIZ70391.1"/>
    <property type="molecule type" value="Genomic_DNA"/>
</dbReference>
<accession>A0A6H1TV07</accession>
<evidence type="ECO:0000256" key="2">
    <source>
        <dbReference type="ARBA" id="ARBA00022679"/>
    </source>
</evidence>
<keyword evidence="6" id="KW-0812">Transmembrane</keyword>
<dbReference type="Proteomes" id="UP000500857">
    <property type="component" value="Chromosome"/>
</dbReference>
<dbReference type="PANTHER" id="PTHR43289">
    <property type="entry name" value="MITOGEN-ACTIVATED PROTEIN KINASE KINASE KINASE 20-RELATED"/>
    <property type="match status" value="1"/>
</dbReference>
<dbReference type="SUPFAM" id="SSF56112">
    <property type="entry name" value="Protein kinase-like (PK-like)"/>
    <property type="match status" value="1"/>
</dbReference>